<evidence type="ECO:0000313" key="1">
    <source>
        <dbReference type="EMBL" id="TBL68628.1"/>
    </source>
</evidence>
<dbReference type="AlphaFoldDB" id="A0ABD7Q9A5"/>
<dbReference type="Proteomes" id="UP000291600">
    <property type="component" value="Unassembled WGS sequence"/>
</dbReference>
<accession>A0ABD7Q9A5</accession>
<organism evidence="1 2">
    <name type="scientific">Hafnia alvei</name>
    <dbReference type="NCBI Taxonomy" id="569"/>
    <lineage>
        <taxon>Bacteria</taxon>
        <taxon>Pseudomonadati</taxon>
        <taxon>Pseudomonadota</taxon>
        <taxon>Gammaproteobacteria</taxon>
        <taxon>Enterobacterales</taxon>
        <taxon>Hafniaceae</taxon>
        <taxon>Hafnia</taxon>
    </lineage>
</organism>
<gene>
    <name evidence="1" type="ORF">EYY96_05540</name>
</gene>
<dbReference type="RefSeq" id="WP_130970578.1">
    <property type="nucleotide sequence ID" value="NZ_SITJ01000058.1"/>
</dbReference>
<name>A0ABD7Q9A5_HAFAL</name>
<dbReference type="EMBL" id="SITJ01000058">
    <property type="protein sequence ID" value="TBL68628.1"/>
    <property type="molecule type" value="Genomic_DNA"/>
</dbReference>
<protein>
    <submittedName>
        <fullName evidence="1">Uncharacterized protein</fullName>
    </submittedName>
</protein>
<sequence length="106" mass="12236">MKQLLDFIIGSCVDNRTKFQLLAVCYPKCKDDEVMLILRWRVADLYAHELEVQNYIFRELEGIIEKITGLPETYFVSSYKSLLTDDFRELTAAGSDVCKFIMGNKG</sequence>
<comment type="caution">
    <text evidence="1">The sequence shown here is derived from an EMBL/GenBank/DDBJ whole genome shotgun (WGS) entry which is preliminary data.</text>
</comment>
<proteinExistence type="predicted"/>
<evidence type="ECO:0000313" key="2">
    <source>
        <dbReference type="Proteomes" id="UP000291600"/>
    </source>
</evidence>
<reference evidence="1 2" key="1">
    <citation type="submission" date="2019-02" db="EMBL/GenBank/DDBJ databases">
        <title>Comparative genomic analysis of the Hafnia genus genomes.</title>
        <authorList>
            <person name="Zhiqiu Y."/>
            <person name="Chao Y."/>
            <person name="Yuhui D."/>
            <person name="Di H."/>
            <person name="Bin L."/>
        </authorList>
    </citation>
    <scope>NUCLEOTIDE SEQUENCE [LARGE SCALE GENOMIC DNA]</scope>
    <source>
        <strain evidence="1 2">PCM_1210</strain>
    </source>
</reference>